<protein>
    <submittedName>
        <fullName evidence="1">Uncharacterized short protein YbdD, DUF466 family</fullName>
    </submittedName>
</protein>
<dbReference type="InterPro" id="IPR007423">
    <property type="entry name" value="Sel_put"/>
</dbReference>
<reference evidence="2" key="1">
    <citation type="submission" date="2016-10" db="EMBL/GenBank/DDBJ databases">
        <authorList>
            <person name="Varghese N."/>
            <person name="Submissions S."/>
        </authorList>
    </citation>
    <scope>NUCLEOTIDE SEQUENCE [LARGE SCALE GENOMIC DNA]</scope>
    <source>
        <strain evidence="2">8N4</strain>
    </source>
</reference>
<proteinExistence type="predicted"/>
<dbReference type="RefSeq" id="WP_092678069.1">
    <property type="nucleotide sequence ID" value="NZ_FOGC01000014.1"/>
</dbReference>
<dbReference type="AlphaFoldDB" id="A0A1H9MBQ1"/>
<dbReference type="PANTHER" id="PTHR38453">
    <property type="entry name" value="CYTOPLASMIC PROTEIN-RELATED"/>
    <property type="match status" value="1"/>
</dbReference>
<evidence type="ECO:0000313" key="1">
    <source>
        <dbReference type="EMBL" id="SER21031.1"/>
    </source>
</evidence>
<evidence type="ECO:0000313" key="2">
    <source>
        <dbReference type="Proteomes" id="UP000242515"/>
    </source>
</evidence>
<accession>A0A1H9MBQ1</accession>
<gene>
    <name evidence="1" type="ORF">SAMN05216522_11455</name>
</gene>
<dbReference type="EMBL" id="FOGC01000014">
    <property type="protein sequence ID" value="SER21031.1"/>
    <property type="molecule type" value="Genomic_DNA"/>
</dbReference>
<keyword evidence="2" id="KW-1185">Reference proteome</keyword>
<dbReference type="Pfam" id="PF04328">
    <property type="entry name" value="Sel_put"/>
    <property type="match status" value="1"/>
</dbReference>
<dbReference type="Proteomes" id="UP000242515">
    <property type="component" value="Unassembled WGS sequence"/>
</dbReference>
<dbReference type="STRING" id="988801.SAMN05216522_11455"/>
<name>A0A1H9MBQ1_9GAMM</name>
<dbReference type="OrthoDB" id="9814284at2"/>
<dbReference type="PANTHER" id="PTHR38453:SF1">
    <property type="entry name" value="CYTOPLASMIC PROTEIN"/>
    <property type="match status" value="1"/>
</dbReference>
<sequence>MIFRQLRHIKKCLAQAGNMLVGIPDYEHYVQHMQLKHPESPVMSYEDFFRERQQARYAGKGKGGMRCC</sequence>
<organism evidence="1 2">
    <name type="scientific">Rosenbergiella nectarea</name>
    <dbReference type="NCBI Taxonomy" id="988801"/>
    <lineage>
        <taxon>Bacteria</taxon>
        <taxon>Pseudomonadati</taxon>
        <taxon>Pseudomonadota</taxon>
        <taxon>Gammaproteobacteria</taxon>
        <taxon>Enterobacterales</taxon>
        <taxon>Erwiniaceae</taxon>
        <taxon>Rosenbergiella</taxon>
    </lineage>
</organism>